<gene>
    <name evidence="8" type="ORF">CH376_18620</name>
    <name evidence="7" type="ORF">CH380_17080</name>
</gene>
<evidence type="ECO:0000256" key="5">
    <source>
        <dbReference type="ARBA" id="ARBA00022833"/>
    </source>
</evidence>
<dbReference type="GO" id="GO:0046872">
    <property type="term" value="F:metal ion binding"/>
    <property type="evidence" value="ECO:0007669"/>
    <property type="project" value="UniProtKB-KW"/>
</dbReference>
<evidence type="ECO:0000313" key="10">
    <source>
        <dbReference type="Proteomes" id="UP000232188"/>
    </source>
</evidence>
<dbReference type="Gene3D" id="3.40.630.10">
    <property type="entry name" value="Zn peptidases"/>
    <property type="match status" value="1"/>
</dbReference>
<dbReference type="GO" id="GO:0043604">
    <property type="term" value="P:amide biosynthetic process"/>
    <property type="evidence" value="ECO:0007669"/>
    <property type="project" value="TreeGrafter"/>
</dbReference>
<keyword evidence="4" id="KW-0378">Hydrolase</keyword>
<dbReference type="GO" id="GO:0043605">
    <property type="term" value="P:amide catabolic process"/>
    <property type="evidence" value="ECO:0007669"/>
    <property type="project" value="TreeGrafter"/>
</dbReference>
<evidence type="ECO:0000256" key="2">
    <source>
        <dbReference type="ARBA" id="ARBA00022670"/>
    </source>
</evidence>
<evidence type="ECO:0000313" key="9">
    <source>
        <dbReference type="Proteomes" id="UP000232149"/>
    </source>
</evidence>
<evidence type="ECO:0000313" key="7">
    <source>
        <dbReference type="EMBL" id="PJZ51955.1"/>
    </source>
</evidence>
<dbReference type="GO" id="GO:0006508">
    <property type="term" value="P:proteolysis"/>
    <property type="evidence" value="ECO:0007669"/>
    <property type="project" value="UniProtKB-KW"/>
</dbReference>
<evidence type="ECO:0000256" key="1">
    <source>
        <dbReference type="ARBA" id="ARBA00006247"/>
    </source>
</evidence>
<dbReference type="SUPFAM" id="SSF53187">
    <property type="entry name" value="Zn-dependent exopeptidases"/>
    <property type="match status" value="1"/>
</dbReference>
<sequence length="488" mass="54548">MKKFSLLTLSVLSLVLLFSVFRTFSVKSYQTKIEPVPEKNLPIEAAVSRLSAGIRFKTVSSLSDTDANSNEFLLLNEHIRKSYPSIESKLKKTKVSNFSFFYEWQGKNPNLKPILLCAHTDVVDVDPSTASLWTRKPFGGEIQDGFVWGRGAWDDKSSVFAILESIEILIKRGHVPERSIFIAIGQDEETIYGKLGAKAITEIFKKKNIRFEYVLDEGQVIAEGLIPGIEKPIALIGIAGKGYLSLGLEVDLKEGGHSSMPPQETAIGILSSGLSQMEKNPFPLSLGDVQKTTFQWLAPEMKFGSRWIMSNLWLFGPILKSRLSEKNSTRAQLHTTSAITKISGGFKDNVLPAKAEATVNFRILQGDSHRGVLDRTEKILNDERIRLISPDTIFEPSPISSVDSIGFETIRRSIQETIPDVIVAPALVSAYTDSLHYGAVADNAYRFFPVRVKPDDVKRFHGIDERISISNYEEMIRFYLRLILNSSN</sequence>
<protein>
    <recommendedName>
        <fullName evidence="6">Peptidase M20 dimerisation domain-containing protein</fullName>
    </recommendedName>
</protein>
<dbReference type="Proteomes" id="UP000232188">
    <property type="component" value="Unassembled WGS sequence"/>
</dbReference>
<feature type="domain" description="Peptidase M20 dimerisation" evidence="6">
    <location>
        <begin position="254"/>
        <end position="383"/>
    </location>
</feature>
<organism evidence="7 10">
    <name type="scientific">Leptospira adleri</name>
    <dbReference type="NCBI Taxonomy" id="2023186"/>
    <lineage>
        <taxon>Bacteria</taxon>
        <taxon>Pseudomonadati</taxon>
        <taxon>Spirochaetota</taxon>
        <taxon>Spirochaetia</taxon>
        <taxon>Leptospirales</taxon>
        <taxon>Leptospiraceae</taxon>
        <taxon>Leptospira</taxon>
    </lineage>
</organism>
<dbReference type="SUPFAM" id="SSF55031">
    <property type="entry name" value="Bacterial exopeptidase dimerisation domain"/>
    <property type="match status" value="1"/>
</dbReference>
<dbReference type="Proteomes" id="UP000232149">
    <property type="component" value="Unassembled WGS sequence"/>
</dbReference>
<dbReference type="InterPro" id="IPR047177">
    <property type="entry name" value="Pept_M20A"/>
</dbReference>
<dbReference type="InterPro" id="IPR011650">
    <property type="entry name" value="Peptidase_M20_dimer"/>
</dbReference>
<dbReference type="InterPro" id="IPR002933">
    <property type="entry name" value="Peptidase_M20"/>
</dbReference>
<keyword evidence="9" id="KW-1185">Reference proteome</keyword>
<dbReference type="AlphaFoldDB" id="A0A2M9YK82"/>
<evidence type="ECO:0000256" key="3">
    <source>
        <dbReference type="ARBA" id="ARBA00022723"/>
    </source>
</evidence>
<dbReference type="EMBL" id="NPDV01000017">
    <property type="protein sequence ID" value="PJZ51955.1"/>
    <property type="molecule type" value="Genomic_DNA"/>
</dbReference>
<keyword evidence="3" id="KW-0479">Metal-binding</keyword>
<evidence type="ECO:0000313" key="8">
    <source>
        <dbReference type="EMBL" id="PJZ60412.1"/>
    </source>
</evidence>
<dbReference type="Gene3D" id="1.10.150.900">
    <property type="match status" value="1"/>
</dbReference>
<dbReference type="Pfam" id="PF07687">
    <property type="entry name" value="M20_dimer"/>
    <property type="match status" value="1"/>
</dbReference>
<dbReference type="GO" id="GO:0006520">
    <property type="term" value="P:amino acid metabolic process"/>
    <property type="evidence" value="ECO:0007669"/>
    <property type="project" value="TreeGrafter"/>
</dbReference>
<name>A0A2M9YK82_9LEPT</name>
<reference evidence="9 10" key="1">
    <citation type="submission" date="2017-07" db="EMBL/GenBank/DDBJ databases">
        <title>Leptospira spp. isolated from tropical soils.</title>
        <authorList>
            <person name="Thibeaux R."/>
            <person name="Iraola G."/>
            <person name="Ferres I."/>
            <person name="Bierque E."/>
            <person name="Girault D."/>
            <person name="Soupe-Gilbert M.-E."/>
            <person name="Picardeau M."/>
            <person name="Goarant C."/>
        </authorList>
    </citation>
    <scope>NUCLEOTIDE SEQUENCE [LARGE SCALE GENOMIC DNA]</scope>
    <source>
        <strain evidence="7 10">FH2-B-C1</strain>
        <strain evidence="8 9">FH2-B-D1</strain>
    </source>
</reference>
<dbReference type="PROSITE" id="PS00758">
    <property type="entry name" value="ARGE_DAPE_CPG2_1"/>
    <property type="match status" value="1"/>
</dbReference>
<dbReference type="RefSeq" id="WP_100786974.1">
    <property type="nucleotide sequence ID" value="NZ_NPDU01000063.1"/>
</dbReference>
<evidence type="ECO:0000256" key="4">
    <source>
        <dbReference type="ARBA" id="ARBA00022801"/>
    </source>
</evidence>
<evidence type="ECO:0000259" key="6">
    <source>
        <dbReference type="Pfam" id="PF07687"/>
    </source>
</evidence>
<dbReference type="InterPro" id="IPR001261">
    <property type="entry name" value="ArgE/DapE_CS"/>
</dbReference>
<dbReference type="Pfam" id="PF01546">
    <property type="entry name" value="Peptidase_M20"/>
    <property type="match status" value="1"/>
</dbReference>
<dbReference type="InterPro" id="IPR036264">
    <property type="entry name" value="Bact_exopeptidase_dim_dom"/>
</dbReference>
<keyword evidence="2" id="KW-0645">Protease</keyword>
<proteinExistence type="inferred from homology"/>
<dbReference type="GO" id="GO:0016811">
    <property type="term" value="F:hydrolase activity, acting on carbon-nitrogen (but not peptide) bonds, in linear amides"/>
    <property type="evidence" value="ECO:0007669"/>
    <property type="project" value="TreeGrafter"/>
</dbReference>
<dbReference type="EMBL" id="NPDU01000063">
    <property type="protein sequence ID" value="PJZ60412.1"/>
    <property type="molecule type" value="Genomic_DNA"/>
</dbReference>
<keyword evidence="5" id="KW-0862">Zinc</keyword>
<dbReference type="PANTHER" id="PTHR45962:SF1">
    <property type="entry name" value="N-FATTY-ACYL-AMINO ACID SYNTHASE_HYDROLASE PM20D1"/>
    <property type="match status" value="1"/>
</dbReference>
<comment type="caution">
    <text evidence="7">The sequence shown here is derived from an EMBL/GenBank/DDBJ whole genome shotgun (WGS) entry which is preliminary data.</text>
</comment>
<dbReference type="GO" id="GO:0008233">
    <property type="term" value="F:peptidase activity"/>
    <property type="evidence" value="ECO:0007669"/>
    <property type="project" value="UniProtKB-KW"/>
</dbReference>
<accession>A0A2M9YK82</accession>
<comment type="similarity">
    <text evidence="1">Belongs to the peptidase M20A family.</text>
</comment>
<dbReference type="PANTHER" id="PTHR45962">
    <property type="entry name" value="N-FATTY-ACYL-AMINO ACID SYNTHASE/HYDROLASE PM20D1"/>
    <property type="match status" value="1"/>
</dbReference>
<dbReference type="Gene3D" id="3.30.70.360">
    <property type="match status" value="1"/>
</dbReference>